<evidence type="ECO:0000259" key="1">
    <source>
        <dbReference type="SMART" id="SM00256"/>
    </source>
</evidence>
<keyword evidence="2" id="KW-1185">Reference proteome</keyword>
<dbReference type="Pfam" id="PF03478">
    <property type="entry name" value="Beta-prop_KIB1-4"/>
    <property type="match status" value="1"/>
</dbReference>
<dbReference type="Pfam" id="PF00646">
    <property type="entry name" value="F-box"/>
    <property type="match status" value="1"/>
</dbReference>
<protein>
    <submittedName>
        <fullName evidence="3">F-box protein At4g22660</fullName>
    </submittedName>
</protein>
<proteinExistence type="predicted"/>
<dbReference type="RefSeq" id="XP_010451277.1">
    <property type="nucleotide sequence ID" value="XM_010452975.1"/>
</dbReference>
<dbReference type="SMART" id="SM00256">
    <property type="entry name" value="FBOX"/>
    <property type="match status" value="1"/>
</dbReference>
<gene>
    <name evidence="3" type="primary">LOC104733397</name>
</gene>
<dbReference type="Gene3D" id="1.20.1280.50">
    <property type="match status" value="1"/>
</dbReference>
<dbReference type="Proteomes" id="UP000694864">
    <property type="component" value="Chromosome 12"/>
</dbReference>
<dbReference type="InterPro" id="IPR050942">
    <property type="entry name" value="F-box_BR-signaling"/>
</dbReference>
<dbReference type="PANTHER" id="PTHR44259:SF26">
    <property type="entry name" value="F-BOX FAMILY PROTEIN-LIKE PROTEIN"/>
    <property type="match status" value="1"/>
</dbReference>
<dbReference type="GeneID" id="104733397"/>
<dbReference type="PANTHER" id="PTHR44259">
    <property type="entry name" value="OS07G0183000 PROTEIN-RELATED"/>
    <property type="match status" value="1"/>
</dbReference>
<dbReference type="InterPro" id="IPR036047">
    <property type="entry name" value="F-box-like_dom_sf"/>
</dbReference>
<organism evidence="2 3">
    <name type="scientific">Camelina sativa</name>
    <name type="common">False flax</name>
    <name type="synonym">Myagrum sativum</name>
    <dbReference type="NCBI Taxonomy" id="90675"/>
    <lineage>
        <taxon>Eukaryota</taxon>
        <taxon>Viridiplantae</taxon>
        <taxon>Streptophyta</taxon>
        <taxon>Embryophyta</taxon>
        <taxon>Tracheophyta</taxon>
        <taxon>Spermatophyta</taxon>
        <taxon>Magnoliopsida</taxon>
        <taxon>eudicotyledons</taxon>
        <taxon>Gunneridae</taxon>
        <taxon>Pentapetalae</taxon>
        <taxon>rosids</taxon>
        <taxon>malvids</taxon>
        <taxon>Brassicales</taxon>
        <taxon>Brassicaceae</taxon>
        <taxon>Camelineae</taxon>
        <taxon>Camelina</taxon>
    </lineage>
</organism>
<evidence type="ECO:0000313" key="2">
    <source>
        <dbReference type="Proteomes" id="UP000694864"/>
    </source>
</evidence>
<reference evidence="3" key="2">
    <citation type="submission" date="2025-08" db="UniProtKB">
        <authorList>
            <consortium name="RefSeq"/>
        </authorList>
    </citation>
    <scope>IDENTIFICATION</scope>
    <source>
        <tissue evidence="3">Leaf</tissue>
    </source>
</reference>
<evidence type="ECO:0000313" key="3">
    <source>
        <dbReference type="RefSeq" id="XP_010451277.1"/>
    </source>
</evidence>
<sequence>MENKHNPNFLSADVSSYWSDLPIDLLTSVLEQLTFANFQRAKSVCSSWYSASREVVSKNHQILWLILFPEEDDNNNSYCTLFSPEEKHKLYKTQDLGVEFAKSVCIATYGSWLLTTTKTCLMRDPRYNLYILNLFTHEKIDLPSVESQLGTTKIERGLDDWFLVSNDQFERKVKDFGVRSPVIWIDEKTKEDYIVLWGLGSWCVFYAKKGDTSWNQVPGLSHCLDMVYKDHKLYFSSTINSFTILDFSGEIPQKIFQCDMQLFRFELRRRHRLSSRPSNAWFVAETKLVVTVTGDVLKVQRMIRPRSGSESFRVYKVYSSAGFPIYEQVDSLGDEAMLLDLGVTVLVDKKVEGLHRNSIYFSGIQGKKKNEIVFFNFETQKMESLKKIDCSSVKLSKARWFLPSFTRT</sequence>
<reference evidence="2" key="1">
    <citation type="journal article" date="2014" name="Nat. Commun.">
        <title>The emerging biofuel crop Camelina sativa retains a highly undifferentiated hexaploid genome structure.</title>
        <authorList>
            <person name="Kagale S."/>
            <person name="Koh C."/>
            <person name="Nixon J."/>
            <person name="Bollina V."/>
            <person name="Clarke W.E."/>
            <person name="Tuteja R."/>
            <person name="Spillane C."/>
            <person name="Robinson S.J."/>
            <person name="Links M.G."/>
            <person name="Clarke C."/>
            <person name="Higgins E.E."/>
            <person name="Huebert T."/>
            <person name="Sharpe A.G."/>
            <person name="Parkin I.A."/>
        </authorList>
    </citation>
    <scope>NUCLEOTIDE SEQUENCE [LARGE SCALE GENOMIC DNA]</scope>
    <source>
        <strain evidence="2">cv. DH55</strain>
    </source>
</reference>
<dbReference type="InterPro" id="IPR001810">
    <property type="entry name" value="F-box_dom"/>
</dbReference>
<feature type="domain" description="F-box" evidence="1">
    <location>
        <begin position="21"/>
        <end position="60"/>
    </location>
</feature>
<accession>A0ABM0V5W1</accession>
<name>A0ABM0V5W1_CAMSA</name>
<dbReference type="InterPro" id="IPR005174">
    <property type="entry name" value="KIB1-4_b-propeller"/>
</dbReference>
<dbReference type="SUPFAM" id="SSF81383">
    <property type="entry name" value="F-box domain"/>
    <property type="match status" value="1"/>
</dbReference>